<reference evidence="2 3" key="1">
    <citation type="submission" date="2024-01" db="EMBL/GenBank/DDBJ databases">
        <title>Whole genome of Chryseobacterium arthrosphaerae NNCa 2741.</title>
        <authorList>
            <person name="Boriskina E.V."/>
            <person name="Gordinskaya N.A."/>
            <person name="Kropotov V.S."/>
            <person name="Alekseeva A.E."/>
            <person name="Makhova M.A."/>
            <person name="Kryazhev D.V."/>
            <person name="Shkurkina I.S."/>
        </authorList>
    </citation>
    <scope>NUCLEOTIDE SEQUENCE [LARGE SCALE GENOMIC DNA]</scope>
    <source>
        <strain evidence="2 3">NNCa 2741</strain>
    </source>
</reference>
<protein>
    <submittedName>
        <fullName evidence="2">Metallophosphoesterase</fullName>
    </submittedName>
</protein>
<accession>A0ABU7QYZ8</accession>
<sequence>MKSIFFYLLLLVAVTFIIFYLKDYLYASRKVKIFKDSRGNYPYYFTPRRPVKWFDFTGLINSFKMVALSSDILSIIDKREVQTALGKDSGDELTDHDADASEKEFWFDFIADTGDGFDATTTVFFHLTRDTYTYSFKNEFDRDAGSEVEIRLKKGAALVVGGDLVYPVGSENSYRDRFKGPLRFVAPDRREPGPVLLATPGNHDWYDGLSAFFRLMCQKSKIGNYRTVQNRSYFAYSLRKNVHLLGVDNQLLGDIDIPQMAFFTEYVGKISRMNARNHIIMLIAEPYWYHYDIKDRYQRRQRMDSLEYIIKALKVAVKNLEVDNVKSEIIFDVVLTGDIHHYSHYKLDESFEGYDQEIKHYITSGGGGAFGHITDFLKDEITLPILQNSKTTELKYQLNGIYPSKEKSCRKTLWNLIFFIINYEFTFLLLVVSLIVTYTYAYSDSIFKWLILLLIPGLFVFIITKVTNAEVSAREKWTSLIFRGLLFLSSFALQILILVHEFTFLNDDHFPFKGLDTVKNFLKIQGSDYFISQWIISAILQSVLFGWYIFSGYHLFKFYVTEVSSAKVNTGNKNFLKFKITDSEIVIYVVRIKKTYQWMKLLKKKRIDDLQKEMLGKDPKKFIREHFKTDPDKNVKIIDKITIPL</sequence>
<feature type="transmembrane region" description="Helical" evidence="1">
    <location>
        <begin position="6"/>
        <end position="25"/>
    </location>
</feature>
<keyword evidence="1" id="KW-1133">Transmembrane helix</keyword>
<keyword evidence="1" id="KW-0472">Membrane</keyword>
<dbReference type="Gene3D" id="3.60.21.10">
    <property type="match status" value="1"/>
</dbReference>
<name>A0ABU7QYZ8_9FLAO</name>
<dbReference type="PANTHER" id="PTHR34211">
    <property type="entry name" value="CALCINEURIN-LIKE METALLO-PHOSPHOESTERASE SUPERFAMILY PROTEIN"/>
    <property type="match status" value="1"/>
</dbReference>
<gene>
    <name evidence="2" type="ORF">V2E39_10335</name>
</gene>
<dbReference type="Proteomes" id="UP001350005">
    <property type="component" value="Unassembled WGS sequence"/>
</dbReference>
<feature type="transmembrane region" description="Helical" evidence="1">
    <location>
        <begin position="480"/>
        <end position="499"/>
    </location>
</feature>
<comment type="caution">
    <text evidence="2">The sequence shown here is derived from an EMBL/GenBank/DDBJ whole genome shotgun (WGS) entry which is preliminary data.</text>
</comment>
<dbReference type="RefSeq" id="WP_241308901.1">
    <property type="nucleotide sequence ID" value="NZ_JAKYXJ010000001.1"/>
</dbReference>
<evidence type="ECO:0000256" key="1">
    <source>
        <dbReference type="SAM" id="Phobius"/>
    </source>
</evidence>
<dbReference type="SUPFAM" id="SSF56300">
    <property type="entry name" value="Metallo-dependent phosphatases"/>
    <property type="match status" value="1"/>
</dbReference>
<feature type="transmembrane region" description="Helical" evidence="1">
    <location>
        <begin position="446"/>
        <end position="468"/>
    </location>
</feature>
<keyword evidence="3" id="KW-1185">Reference proteome</keyword>
<evidence type="ECO:0000313" key="2">
    <source>
        <dbReference type="EMBL" id="MEE6127780.1"/>
    </source>
</evidence>
<dbReference type="EMBL" id="JAZGJU010000018">
    <property type="protein sequence ID" value="MEE6127780.1"/>
    <property type="molecule type" value="Genomic_DNA"/>
</dbReference>
<organism evidence="2 3">
    <name type="scientific">Chryseobacterium arthrosphaerae</name>
    <dbReference type="NCBI Taxonomy" id="651561"/>
    <lineage>
        <taxon>Bacteria</taxon>
        <taxon>Pseudomonadati</taxon>
        <taxon>Bacteroidota</taxon>
        <taxon>Flavobacteriia</taxon>
        <taxon>Flavobacteriales</taxon>
        <taxon>Weeksellaceae</taxon>
        <taxon>Chryseobacterium group</taxon>
        <taxon>Chryseobacterium</taxon>
    </lineage>
</organism>
<proteinExistence type="predicted"/>
<feature type="transmembrane region" description="Helical" evidence="1">
    <location>
        <begin position="413"/>
        <end position="440"/>
    </location>
</feature>
<dbReference type="InterPro" id="IPR029052">
    <property type="entry name" value="Metallo-depent_PP-like"/>
</dbReference>
<keyword evidence="1" id="KW-0812">Transmembrane</keyword>
<evidence type="ECO:0000313" key="3">
    <source>
        <dbReference type="Proteomes" id="UP001350005"/>
    </source>
</evidence>
<feature type="transmembrane region" description="Helical" evidence="1">
    <location>
        <begin position="529"/>
        <end position="550"/>
    </location>
</feature>
<dbReference type="PANTHER" id="PTHR34211:SF3">
    <property type="entry name" value="CALCINEURIN-LIKE METALLO-PHOSPHOESTERASE SUPERFAMILY PROTEIN"/>
    <property type="match status" value="1"/>
</dbReference>